<protein>
    <recommendedName>
        <fullName evidence="7">Phosphate-specific transport system accessory protein PhoU</fullName>
    </recommendedName>
</protein>
<dbReference type="Pfam" id="PF01895">
    <property type="entry name" value="PhoU"/>
    <property type="match status" value="2"/>
</dbReference>
<gene>
    <name evidence="13" type="primary">phoU</name>
    <name evidence="13" type="ORF">JH395_12105</name>
    <name evidence="10" type="ORF">Lp19_2154</name>
    <name evidence="12" type="ORF">LPJSA22_00745</name>
    <name evidence="11" type="ORF">NAB2_2296</name>
    <name evidence="9" type="ORF">Nizo2260_1080</name>
</gene>
<dbReference type="EMBL" id="LUWI01000016">
    <property type="protein sequence ID" value="KZU05685.1"/>
    <property type="molecule type" value="Genomic_DNA"/>
</dbReference>
<evidence type="ECO:0000313" key="16">
    <source>
        <dbReference type="Proteomes" id="UP000076989"/>
    </source>
</evidence>
<keyword evidence="5 7" id="KW-0963">Cytoplasm</keyword>
<dbReference type="EMBL" id="LUXO01000033">
    <property type="protein sequence ID" value="KZV01676.1"/>
    <property type="molecule type" value="Genomic_DNA"/>
</dbReference>
<dbReference type="OMA" id="WKHGIET"/>
<evidence type="ECO:0000256" key="6">
    <source>
        <dbReference type="ARBA" id="ARBA00022592"/>
    </source>
</evidence>
<dbReference type="PATRIC" id="fig|1590.142.peg.615"/>
<reference evidence="12 17" key="2">
    <citation type="submission" date="2016-08" db="EMBL/GenBank/DDBJ databases">
        <title>Genome sequencing of Lactobacillus plantarum JSA22, isolated from fermented soybean paste.</title>
        <authorList>
            <person name="Choi H.S."/>
        </authorList>
    </citation>
    <scope>NUCLEOTIDE SEQUENCE [LARGE SCALE GENOMIC DNA]</scope>
    <source>
        <strain evidence="12 17">JSA22</strain>
    </source>
</reference>
<dbReference type="Proteomes" id="UP000076989">
    <property type="component" value="Unassembled WGS sequence"/>
</dbReference>
<dbReference type="AlphaFoldDB" id="A0A0G9F9U7"/>
<dbReference type="EMBL" id="CP066817">
    <property type="protein sequence ID" value="QQM60457.1"/>
    <property type="molecule type" value="Genomic_DNA"/>
</dbReference>
<evidence type="ECO:0000313" key="12">
    <source>
        <dbReference type="EMBL" id="ODO60798.1"/>
    </source>
</evidence>
<dbReference type="FunFam" id="1.20.58.220:FF:000004">
    <property type="entry name" value="Phosphate-specific transport system accessory protein PhoU"/>
    <property type="match status" value="1"/>
</dbReference>
<dbReference type="PANTHER" id="PTHR42930">
    <property type="entry name" value="PHOSPHATE-SPECIFIC TRANSPORT SYSTEM ACCESSORY PROTEIN PHOU"/>
    <property type="match status" value="1"/>
</dbReference>
<proteinExistence type="inferred from homology"/>
<dbReference type="GO" id="GO:0006817">
    <property type="term" value="P:phosphate ion transport"/>
    <property type="evidence" value="ECO:0007669"/>
    <property type="project" value="UniProtKB-KW"/>
</dbReference>
<evidence type="ECO:0000313" key="9">
    <source>
        <dbReference type="EMBL" id="KZU05685.1"/>
    </source>
</evidence>
<keyword evidence="4 7" id="KW-0813">Transport</keyword>
<comment type="function">
    <text evidence="7">Plays a role in the regulation of phosphate uptake.</text>
</comment>
<dbReference type="Gene3D" id="1.20.58.220">
    <property type="entry name" value="Phosphate transport system protein phou homolog 2, domain 2"/>
    <property type="match status" value="1"/>
</dbReference>
<dbReference type="RefSeq" id="WP_003641004.1">
    <property type="nucleotide sequence ID" value="NZ_AP018405.1"/>
</dbReference>
<evidence type="ECO:0000313" key="13">
    <source>
        <dbReference type="EMBL" id="QQM60457.1"/>
    </source>
</evidence>
<dbReference type="SUPFAM" id="SSF109755">
    <property type="entry name" value="PhoU-like"/>
    <property type="match status" value="1"/>
</dbReference>
<dbReference type="GeneID" id="89668317"/>
<evidence type="ECO:0000313" key="17">
    <source>
        <dbReference type="Proteomes" id="UP000094892"/>
    </source>
</evidence>
<dbReference type="InterPro" id="IPR028366">
    <property type="entry name" value="PhoU"/>
</dbReference>
<dbReference type="PIRSF" id="PIRSF003107">
    <property type="entry name" value="PhoU"/>
    <property type="match status" value="1"/>
</dbReference>
<dbReference type="EMBL" id="LUXM01000033">
    <property type="protein sequence ID" value="KZU94180.1"/>
    <property type="molecule type" value="Genomic_DNA"/>
</dbReference>
<dbReference type="GO" id="GO:0005737">
    <property type="term" value="C:cytoplasm"/>
    <property type="evidence" value="ECO:0007669"/>
    <property type="project" value="UniProtKB-SubCell"/>
</dbReference>
<evidence type="ECO:0000256" key="1">
    <source>
        <dbReference type="ARBA" id="ARBA00004496"/>
    </source>
</evidence>
<dbReference type="Proteomes" id="UP000595466">
    <property type="component" value="Chromosome"/>
</dbReference>
<dbReference type="NCBIfam" id="TIGR02135">
    <property type="entry name" value="phoU_full"/>
    <property type="match status" value="1"/>
</dbReference>
<dbReference type="PANTHER" id="PTHR42930:SF3">
    <property type="entry name" value="PHOSPHATE-SPECIFIC TRANSPORT SYSTEM ACCESSORY PROTEIN PHOU"/>
    <property type="match status" value="1"/>
</dbReference>
<evidence type="ECO:0000256" key="3">
    <source>
        <dbReference type="ARBA" id="ARBA00011738"/>
    </source>
</evidence>
<dbReference type="Proteomes" id="UP000076872">
    <property type="component" value="Unassembled WGS sequence"/>
</dbReference>
<dbReference type="EMBL" id="MCOL01000001">
    <property type="protein sequence ID" value="ODO60798.1"/>
    <property type="molecule type" value="Genomic_DNA"/>
</dbReference>
<evidence type="ECO:0000313" key="18">
    <source>
        <dbReference type="Proteomes" id="UP000595466"/>
    </source>
</evidence>
<evidence type="ECO:0000259" key="8">
    <source>
        <dbReference type="Pfam" id="PF01895"/>
    </source>
</evidence>
<dbReference type="GO" id="GO:0030643">
    <property type="term" value="P:intracellular phosphate ion homeostasis"/>
    <property type="evidence" value="ECO:0007669"/>
    <property type="project" value="InterPro"/>
</dbReference>
<dbReference type="InterPro" id="IPR026022">
    <property type="entry name" value="PhoU_dom"/>
</dbReference>
<reference evidence="14 15" key="1">
    <citation type="submission" date="2016-03" db="EMBL/GenBank/DDBJ databases">
        <title>Comparative genomics of 54 Lactobacillus plantarum strains reveals genomic uncoupling from niche constraints.</title>
        <authorList>
            <person name="Martino M.E."/>
        </authorList>
    </citation>
    <scope>NUCLEOTIDE SEQUENCE [LARGE SCALE GENOMIC DNA]</scope>
    <source>
        <strain evidence="10 15">19.1</strain>
        <strain evidence="11 14">NAB2</strain>
        <strain evidence="9 16">Nizo2260</strain>
    </source>
</reference>
<dbReference type="InterPro" id="IPR038078">
    <property type="entry name" value="PhoU-like_sf"/>
</dbReference>
<evidence type="ECO:0000313" key="10">
    <source>
        <dbReference type="EMBL" id="KZU94180.1"/>
    </source>
</evidence>
<comment type="subcellular location">
    <subcellularLocation>
        <location evidence="1 7">Cytoplasm</location>
    </subcellularLocation>
</comment>
<evidence type="ECO:0000313" key="15">
    <source>
        <dbReference type="Proteomes" id="UP000076882"/>
    </source>
</evidence>
<reference evidence="13 18" key="3">
    <citation type="submission" date="2020-12" db="EMBL/GenBank/DDBJ databases">
        <title>Whole genome sequencing of Lactobacillus plantarum PC518.</title>
        <authorList>
            <person name="Guo Q."/>
        </authorList>
    </citation>
    <scope>NUCLEOTIDE SEQUENCE [LARGE SCALE GENOMIC DNA]</scope>
    <source>
        <strain evidence="13 18">PC518</strain>
    </source>
</reference>
<dbReference type="Proteomes" id="UP000094892">
    <property type="component" value="Unassembled WGS sequence"/>
</dbReference>
<name>A0A0G9F9U7_LACPN</name>
<dbReference type="Proteomes" id="UP000076882">
    <property type="component" value="Unassembled WGS sequence"/>
</dbReference>
<comment type="subunit">
    <text evidence="3 7">Homodimer.</text>
</comment>
<evidence type="ECO:0000313" key="14">
    <source>
        <dbReference type="Proteomes" id="UP000076872"/>
    </source>
</evidence>
<evidence type="ECO:0000256" key="2">
    <source>
        <dbReference type="ARBA" id="ARBA00008107"/>
    </source>
</evidence>
<accession>A0A0G9F9U7</accession>
<dbReference type="GO" id="GO:0045936">
    <property type="term" value="P:negative regulation of phosphate metabolic process"/>
    <property type="evidence" value="ECO:0007669"/>
    <property type="project" value="InterPro"/>
</dbReference>
<dbReference type="KEGG" id="lpb:SH83_02975"/>
<evidence type="ECO:0000313" key="11">
    <source>
        <dbReference type="EMBL" id="KZV01676.1"/>
    </source>
</evidence>
<organism evidence="12 17">
    <name type="scientific">Lactiplantibacillus plantarum</name>
    <name type="common">Lactobacillus plantarum</name>
    <dbReference type="NCBI Taxonomy" id="1590"/>
    <lineage>
        <taxon>Bacteria</taxon>
        <taxon>Bacillati</taxon>
        <taxon>Bacillota</taxon>
        <taxon>Bacilli</taxon>
        <taxon>Lactobacillales</taxon>
        <taxon>Lactobacillaceae</taxon>
        <taxon>Lactiplantibacillus</taxon>
    </lineage>
</organism>
<dbReference type="OrthoDB" id="9814256at2"/>
<comment type="similarity">
    <text evidence="2 7">Belongs to the PhoU family.</text>
</comment>
<feature type="domain" description="PhoU" evidence="8">
    <location>
        <begin position="17"/>
        <end position="103"/>
    </location>
</feature>
<feature type="domain" description="PhoU" evidence="8">
    <location>
        <begin position="120"/>
        <end position="205"/>
    </location>
</feature>
<evidence type="ECO:0000256" key="4">
    <source>
        <dbReference type="ARBA" id="ARBA00022448"/>
    </source>
</evidence>
<sequence length="224" mass="25514">MRRLFDDELNDIDANFTEMGMMVSETIEKAVKAFIDHDRDLAQEIIDNDAKINQREVELEQKSFEMIALYQPVTSDLREIVTILKAVSELERMADYARNIAHATIRVKGNVRVPEIEAALSEMGNRVRKMVEEMLAAYVKSDDQEARRVAAKDAKVGEMYDRINEKGISKMERHPETVIGSTDYLNVATYLMRIGALVTNIGEWIVYLNTGEIIELNPESSNLV</sequence>
<evidence type="ECO:0000256" key="5">
    <source>
        <dbReference type="ARBA" id="ARBA00022490"/>
    </source>
</evidence>
<evidence type="ECO:0000256" key="7">
    <source>
        <dbReference type="PIRNR" id="PIRNR003107"/>
    </source>
</evidence>
<keyword evidence="6 7" id="KW-0592">Phosphate transport</keyword>